<accession>A0AAD4YZ52</accession>
<protein>
    <submittedName>
        <fullName evidence="1">Uncharacterized protein</fullName>
    </submittedName>
</protein>
<sequence>MLGEVPPRADSGVVIRGTVAQVPQVSWIFNATVSSSISSLNACKLRENVLFGSKFEPARYWKAIDLTELQHDLYILPFVKHGDQQPSNHTLPADQD</sequence>
<evidence type="ECO:0000313" key="2">
    <source>
        <dbReference type="Proteomes" id="UP001054821"/>
    </source>
</evidence>
<dbReference type="AlphaFoldDB" id="A0AAD4YZ52"/>
<keyword evidence="2" id="KW-1185">Reference proteome</keyword>
<reference evidence="1 2" key="1">
    <citation type="journal article" date="2022" name="G3 (Bethesda)">
        <title>Whole-genome sequence and methylome profiling of the almond [Prunus dulcis (Mill.) D.A. Webb] cultivar 'Nonpareil'.</title>
        <authorList>
            <person name="D'Amico-Willman K.M."/>
            <person name="Ouma W.Z."/>
            <person name="Meulia T."/>
            <person name="Sideli G.M."/>
            <person name="Gradziel T.M."/>
            <person name="Fresnedo-Ramirez J."/>
        </authorList>
    </citation>
    <scope>NUCLEOTIDE SEQUENCE [LARGE SCALE GENOMIC DNA]</scope>
    <source>
        <strain evidence="1">Clone GOH B32 T37-40</strain>
    </source>
</reference>
<organism evidence="1 2">
    <name type="scientific">Prunus dulcis</name>
    <name type="common">Almond</name>
    <name type="synonym">Amygdalus dulcis</name>
    <dbReference type="NCBI Taxonomy" id="3755"/>
    <lineage>
        <taxon>Eukaryota</taxon>
        <taxon>Viridiplantae</taxon>
        <taxon>Streptophyta</taxon>
        <taxon>Embryophyta</taxon>
        <taxon>Tracheophyta</taxon>
        <taxon>Spermatophyta</taxon>
        <taxon>Magnoliopsida</taxon>
        <taxon>eudicotyledons</taxon>
        <taxon>Gunneridae</taxon>
        <taxon>Pentapetalae</taxon>
        <taxon>rosids</taxon>
        <taxon>fabids</taxon>
        <taxon>Rosales</taxon>
        <taxon>Rosaceae</taxon>
        <taxon>Amygdaloideae</taxon>
        <taxon>Amygdaleae</taxon>
        <taxon>Prunus</taxon>
    </lineage>
</organism>
<gene>
    <name evidence="1" type="ORF">L3X38_035062</name>
</gene>
<dbReference type="Proteomes" id="UP001054821">
    <property type="component" value="Chromosome 6"/>
</dbReference>
<evidence type="ECO:0000313" key="1">
    <source>
        <dbReference type="EMBL" id="KAI5325988.1"/>
    </source>
</evidence>
<dbReference type="EMBL" id="JAJFAZ020000006">
    <property type="protein sequence ID" value="KAI5325988.1"/>
    <property type="molecule type" value="Genomic_DNA"/>
</dbReference>
<proteinExistence type="predicted"/>
<comment type="caution">
    <text evidence="1">The sequence shown here is derived from an EMBL/GenBank/DDBJ whole genome shotgun (WGS) entry which is preliminary data.</text>
</comment>
<dbReference type="Gene3D" id="3.40.50.300">
    <property type="entry name" value="P-loop containing nucleotide triphosphate hydrolases"/>
    <property type="match status" value="1"/>
</dbReference>
<dbReference type="InterPro" id="IPR027417">
    <property type="entry name" value="P-loop_NTPase"/>
</dbReference>
<name>A0AAD4YZ52_PRUDU</name>